<dbReference type="AlphaFoldDB" id="A0A4E0QMA3"/>
<accession>A0A4E0QMA3</accession>
<comment type="caution">
    <text evidence="2">The sequence shown here is derived from an EMBL/GenBank/DDBJ whole genome shotgun (WGS) entry which is preliminary data.</text>
</comment>
<proteinExistence type="predicted"/>
<sequence>MNTLRDTLYQLSFAQDKQLYIILDAARVEKMPAQLFELEDDPEYFSLFFDTPQAELIDVAPYLVKVDMESRLLAWMLDEGRGQSWGIFLTAAADVELEQLLEHLRSFLKVKDPDDKELFFRFYDPRVLRIFMPTCNAQEMFQFFGPVVNSYLAENDDAKTLLQFSKGEQGLEIKNHTV</sequence>
<evidence type="ECO:0000313" key="2">
    <source>
        <dbReference type="EMBL" id="TGO02267.1"/>
    </source>
</evidence>
<dbReference type="Pfam" id="PF13503">
    <property type="entry name" value="DUF4123"/>
    <property type="match status" value="1"/>
</dbReference>
<evidence type="ECO:0000259" key="1">
    <source>
        <dbReference type="Pfam" id="PF13503"/>
    </source>
</evidence>
<keyword evidence="3" id="KW-1185">Reference proteome</keyword>
<dbReference type="EMBL" id="JSZA02000174">
    <property type="protein sequence ID" value="TGO02267.1"/>
    <property type="molecule type" value="Genomic_DNA"/>
</dbReference>
<gene>
    <name evidence="2" type="ORF">PN36_27805</name>
</gene>
<feature type="domain" description="DUF4123" evidence="1">
    <location>
        <begin position="19"/>
        <end position="139"/>
    </location>
</feature>
<dbReference type="Proteomes" id="UP000030428">
    <property type="component" value="Unassembled WGS sequence"/>
</dbReference>
<protein>
    <recommendedName>
        <fullName evidence="1">DUF4123 domain-containing protein</fullName>
    </recommendedName>
</protein>
<dbReference type="InterPro" id="IPR025391">
    <property type="entry name" value="DUF4123"/>
</dbReference>
<name>A0A4E0QMA3_9GAMM</name>
<evidence type="ECO:0000313" key="3">
    <source>
        <dbReference type="Proteomes" id="UP000030428"/>
    </source>
</evidence>
<reference evidence="2 3" key="1">
    <citation type="journal article" date="2016" name="Front. Microbiol.">
        <title>Single-Cell (Meta-)Genomics of a Dimorphic Candidatus Thiomargarita nelsonii Reveals Genomic Plasticity.</title>
        <authorList>
            <person name="Flood B.E."/>
            <person name="Fliss P."/>
            <person name="Jones D.S."/>
            <person name="Dick G.J."/>
            <person name="Jain S."/>
            <person name="Kaster A.K."/>
            <person name="Winkel M."/>
            <person name="Mussmann M."/>
            <person name="Bailey J."/>
        </authorList>
    </citation>
    <scope>NUCLEOTIDE SEQUENCE [LARGE SCALE GENOMIC DNA]</scope>
    <source>
        <strain evidence="2">Hydrate Ridge</strain>
    </source>
</reference>
<organism evidence="2 3">
    <name type="scientific">Candidatus Thiomargarita nelsonii</name>
    <dbReference type="NCBI Taxonomy" id="1003181"/>
    <lineage>
        <taxon>Bacteria</taxon>
        <taxon>Pseudomonadati</taxon>
        <taxon>Pseudomonadota</taxon>
        <taxon>Gammaproteobacteria</taxon>
        <taxon>Thiotrichales</taxon>
        <taxon>Thiotrichaceae</taxon>
        <taxon>Thiomargarita</taxon>
    </lineage>
</organism>